<proteinExistence type="predicted"/>
<dbReference type="SMART" id="SM00829">
    <property type="entry name" value="PKS_ER"/>
    <property type="match status" value="1"/>
</dbReference>
<dbReference type="InterPro" id="IPR013149">
    <property type="entry name" value="ADH-like_C"/>
</dbReference>
<reference evidence="2 3" key="1">
    <citation type="submission" date="2023-07" db="EMBL/GenBank/DDBJ databases">
        <authorList>
            <person name="Girao M."/>
            <person name="Carvalho M.F."/>
        </authorList>
    </citation>
    <scope>NUCLEOTIDE SEQUENCE [LARGE SCALE GENOMIC DNA]</scope>
    <source>
        <strain evidence="2 3">66/93</strain>
    </source>
</reference>
<dbReference type="SUPFAM" id="SSF50129">
    <property type="entry name" value="GroES-like"/>
    <property type="match status" value="1"/>
</dbReference>
<dbReference type="RefSeq" id="WP_330161463.1">
    <property type="nucleotide sequence ID" value="NZ_BAAAJA010000009.1"/>
</dbReference>
<protein>
    <submittedName>
        <fullName evidence="2">Zinc-binding dehydrogenase</fullName>
    </submittedName>
</protein>
<dbReference type="InterPro" id="IPR013154">
    <property type="entry name" value="ADH-like_N"/>
</dbReference>
<dbReference type="Pfam" id="PF08240">
    <property type="entry name" value="ADH_N"/>
    <property type="match status" value="1"/>
</dbReference>
<dbReference type="InterPro" id="IPR020843">
    <property type="entry name" value="ER"/>
</dbReference>
<evidence type="ECO:0000313" key="3">
    <source>
        <dbReference type="Proteomes" id="UP001348641"/>
    </source>
</evidence>
<evidence type="ECO:0000259" key="1">
    <source>
        <dbReference type="SMART" id="SM00829"/>
    </source>
</evidence>
<dbReference type="PANTHER" id="PTHR43677:SF4">
    <property type="entry name" value="QUINONE OXIDOREDUCTASE-LIKE PROTEIN 2"/>
    <property type="match status" value="1"/>
</dbReference>
<dbReference type="Gene3D" id="3.40.50.720">
    <property type="entry name" value="NAD(P)-binding Rossmann-like Domain"/>
    <property type="match status" value="1"/>
</dbReference>
<sequence length="308" mass="31171">MRALLVDHSVHGGLRLGRVPDPRPEPHQALVRVTATSLNHGEVSGIRKAPEGAVLGWDAAGAVERAAADGSGPPAGTPVVTLGAGGAWAELRAVDTAMVGTVPAGADPGAISTVPVAGASALRALHRIGPILAKRVLVTGATGGVGRYAVQLARRGGAHVIASTGEPERHGDGLRALGAHEVVASPDRVAEPVDGVVELVGGRQLVDAYGLLAPHGTLVAVGHSAAEGEEFPYGALIGDGGRHDRSLVTFFLPAAPGLAADLTWLAARVAAGELDPQTSWRGGWGRAAEAVELLLGRQLHGKAVLDLL</sequence>
<feature type="domain" description="Enoyl reductase (ER)" evidence="1">
    <location>
        <begin position="9"/>
        <end position="305"/>
    </location>
</feature>
<organism evidence="2 3">
    <name type="scientific">Nocardiopsis tropica</name>
    <dbReference type="NCBI Taxonomy" id="109330"/>
    <lineage>
        <taxon>Bacteria</taxon>
        <taxon>Bacillati</taxon>
        <taxon>Actinomycetota</taxon>
        <taxon>Actinomycetes</taxon>
        <taxon>Streptosporangiales</taxon>
        <taxon>Nocardiopsidaceae</taxon>
        <taxon>Nocardiopsis</taxon>
    </lineage>
</organism>
<dbReference type="PANTHER" id="PTHR43677">
    <property type="entry name" value="SHORT-CHAIN DEHYDROGENASE/REDUCTASE"/>
    <property type="match status" value="1"/>
</dbReference>
<dbReference type="Gene3D" id="3.90.180.10">
    <property type="entry name" value="Medium-chain alcohol dehydrogenases, catalytic domain"/>
    <property type="match status" value="1"/>
</dbReference>
<dbReference type="Pfam" id="PF00107">
    <property type="entry name" value="ADH_zinc_N"/>
    <property type="match status" value="1"/>
</dbReference>
<dbReference type="InterPro" id="IPR051397">
    <property type="entry name" value="Zn-ADH-like_protein"/>
</dbReference>
<dbReference type="SUPFAM" id="SSF51735">
    <property type="entry name" value="NAD(P)-binding Rossmann-fold domains"/>
    <property type="match status" value="1"/>
</dbReference>
<dbReference type="EMBL" id="JAUUCC010000122">
    <property type="protein sequence ID" value="MEE2054632.1"/>
    <property type="molecule type" value="Genomic_DNA"/>
</dbReference>
<dbReference type="InterPro" id="IPR011032">
    <property type="entry name" value="GroES-like_sf"/>
</dbReference>
<comment type="caution">
    <text evidence="2">The sequence shown here is derived from an EMBL/GenBank/DDBJ whole genome shotgun (WGS) entry which is preliminary data.</text>
</comment>
<dbReference type="Proteomes" id="UP001348641">
    <property type="component" value="Unassembled WGS sequence"/>
</dbReference>
<name>A0ABU7KZ99_9ACTN</name>
<gene>
    <name evidence="2" type="ORF">Q8A49_29460</name>
</gene>
<accession>A0ABU7KZ99</accession>
<evidence type="ECO:0000313" key="2">
    <source>
        <dbReference type="EMBL" id="MEE2054632.1"/>
    </source>
</evidence>
<dbReference type="CDD" id="cd08270">
    <property type="entry name" value="MDR4"/>
    <property type="match status" value="1"/>
</dbReference>
<dbReference type="InterPro" id="IPR036291">
    <property type="entry name" value="NAD(P)-bd_dom_sf"/>
</dbReference>